<dbReference type="EMBL" id="KN824319">
    <property type="protein sequence ID" value="KIM24834.1"/>
    <property type="molecule type" value="Genomic_DNA"/>
</dbReference>
<feature type="compositionally biased region" description="Polar residues" evidence="1">
    <location>
        <begin position="129"/>
        <end position="146"/>
    </location>
</feature>
<organism evidence="3 4">
    <name type="scientific">Serendipita vermifera MAFF 305830</name>
    <dbReference type="NCBI Taxonomy" id="933852"/>
    <lineage>
        <taxon>Eukaryota</taxon>
        <taxon>Fungi</taxon>
        <taxon>Dikarya</taxon>
        <taxon>Basidiomycota</taxon>
        <taxon>Agaricomycotina</taxon>
        <taxon>Agaricomycetes</taxon>
        <taxon>Sebacinales</taxon>
        <taxon>Serendipitaceae</taxon>
        <taxon>Serendipita</taxon>
    </lineage>
</organism>
<feature type="transmembrane region" description="Helical" evidence="2">
    <location>
        <begin position="208"/>
        <end position="231"/>
    </location>
</feature>
<feature type="compositionally biased region" description="Polar residues" evidence="1">
    <location>
        <begin position="374"/>
        <end position="383"/>
    </location>
</feature>
<evidence type="ECO:0000313" key="4">
    <source>
        <dbReference type="Proteomes" id="UP000054097"/>
    </source>
</evidence>
<feature type="compositionally biased region" description="Polar residues" evidence="1">
    <location>
        <begin position="350"/>
        <end position="362"/>
    </location>
</feature>
<gene>
    <name evidence="3" type="ORF">M408DRAFT_331509</name>
</gene>
<proteinExistence type="predicted"/>
<feature type="transmembrane region" description="Helical" evidence="2">
    <location>
        <begin position="46"/>
        <end position="64"/>
    </location>
</feature>
<reference evidence="3 4" key="1">
    <citation type="submission" date="2014-04" db="EMBL/GenBank/DDBJ databases">
        <authorList>
            <consortium name="DOE Joint Genome Institute"/>
            <person name="Kuo A."/>
            <person name="Zuccaro A."/>
            <person name="Kohler A."/>
            <person name="Nagy L.G."/>
            <person name="Floudas D."/>
            <person name="Copeland A."/>
            <person name="Barry K.W."/>
            <person name="Cichocki N."/>
            <person name="Veneault-Fourrey C."/>
            <person name="LaButti K."/>
            <person name="Lindquist E.A."/>
            <person name="Lipzen A."/>
            <person name="Lundell T."/>
            <person name="Morin E."/>
            <person name="Murat C."/>
            <person name="Sun H."/>
            <person name="Tunlid A."/>
            <person name="Henrissat B."/>
            <person name="Grigoriev I.V."/>
            <person name="Hibbett D.S."/>
            <person name="Martin F."/>
            <person name="Nordberg H.P."/>
            <person name="Cantor M.N."/>
            <person name="Hua S.X."/>
        </authorList>
    </citation>
    <scope>NUCLEOTIDE SEQUENCE [LARGE SCALE GENOMIC DNA]</scope>
    <source>
        <strain evidence="3 4">MAFF 305830</strain>
    </source>
</reference>
<feature type="region of interest" description="Disordered" evidence="1">
    <location>
        <begin position="344"/>
        <end position="396"/>
    </location>
</feature>
<reference evidence="4" key="2">
    <citation type="submission" date="2015-01" db="EMBL/GenBank/DDBJ databases">
        <title>Evolutionary Origins and Diversification of the Mycorrhizal Mutualists.</title>
        <authorList>
            <consortium name="DOE Joint Genome Institute"/>
            <consortium name="Mycorrhizal Genomics Consortium"/>
            <person name="Kohler A."/>
            <person name="Kuo A."/>
            <person name="Nagy L.G."/>
            <person name="Floudas D."/>
            <person name="Copeland A."/>
            <person name="Barry K.W."/>
            <person name="Cichocki N."/>
            <person name="Veneault-Fourrey C."/>
            <person name="LaButti K."/>
            <person name="Lindquist E.A."/>
            <person name="Lipzen A."/>
            <person name="Lundell T."/>
            <person name="Morin E."/>
            <person name="Murat C."/>
            <person name="Riley R."/>
            <person name="Ohm R."/>
            <person name="Sun H."/>
            <person name="Tunlid A."/>
            <person name="Henrissat B."/>
            <person name="Grigoriev I.V."/>
            <person name="Hibbett D.S."/>
            <person name="Martin F."/>
        </authorList>
    </citation>
    <scope>NUCLEOTIDE SEQUENCE [LARGE SCALE GENOMIC DNA]</scope>
    <source>
        <strain evidence="4">MAFF 305830</strain>
    </source>
</reference>
<evidence type="ECO:0000256" key="2">
    <source>
        <dbReference type="SAM" id="Phobius"/>
    </source>
</evidence>
<keyword evidence="2" id="KW-0812">Transmembrane</keyword>
<accession>A0A0C3AXX9</accession>
<evidence type="ECO:0000256" key="1">
    <source>
        <dbReference type="SAM" id="MobiDB-lite"/>
    </source>
</evidence>
<name>A0A0C3AXX9_SERVB</name>
<feature type="region of interest" description="Disordered" evidence="1">
    <location>
        <begin position="85"/>
        <end position="167"/>
    </location>
</feature>
<keyword evidence="2" id="KW-0472">Membrane</keyword>
<dbReference type="Proteomes" id="UP000054097">
    <property type="component" value="Unassembled WGS sequence"/>
</dbReference>
<feature type="compositionally biased region" description="Basic and acidic residues" evidence="1">
    <location>
        <begin position="260"/>
        <end position="271"/>
    </location>
</feature>
<dbReference type="HOGENOM" id="CLU_696696_0_0_1"/>
<dbReference type="AlphaFoldDB" id="A0A0C3AXX9"/>
<keyword evidence="4" id="KW-1185">Reference proteome</keyword>
<keyword evidence="2" id="KW-1133">Transmembrane helix</keyword>
<feature type="region of interest" description="Disordered" evidence="1">
    <location>
        <begin position="253"/>
        <end position="273"/>
    </location>
</feature>
<sequence length="396" mass="44058">MRKSSAVEMRPVEVATPKGASIHLHSSPNFVVDVDAVCIPMLHLRLVLLAFAASCFWLGVLALSSQTTHKGDTRLDPSRRMHFMRQESNISTSSLSESTLSTETSSTSSETSTIISTEITTDTASTTLNLSEDVSTSDAFSPSQEPMNDPVETEMPPQPVPLPSRSSFSQITTTSVYSIRPIPRTTWNATTSSDEGARDRAAQKLKEIIPFIVILLLMIAIGLLTGIRCVLRARRRRKQQYLANRQSQAQFRYPPMGIEKPPEMGRTERNSTSRQMWSILASKKGFKKMSRPLGRRRAVSDSSVFQQSRGRQSIEVVDRVAFVDVGFGYMVADEPEQYIEQGSKFEELGEQNTSRLVSSKSSPDLRKKPVRRTSAGTSIHTPTRPSPLRQSIPHRD</sequence>
<protein>
    <submittedName>
        <fullName evidence="3">Uncharacterized protein</fullName>
    </submittedName>
</protein>
<evidence type="ECO:0000313" key="3">
    <source>
        <dbReference type="EMBL" id="KIM24834.1"/>
    </source>
</evidence>
<feature type="compositionally biased region" description="Low complexity" evidence="1">
    <location>
        <begin position="90"/>
        <end position="128"/>
    </location>
</feature>